<accession>A0ABM7M2C4</accession>
<gene>
    <name evidence="2" type="ORF">Aiant_63650</name>
</gene>
<protein>
    <submittedName>
        <fullName evidence="2">Uncharacterized protein</fullName>
    </submittedName>
</protein>
<organism evidence="2 3">
    <name type="scientific">Actinoplanes ianthinogenes</name>
    <dbReference type="NCBI Taxonomy" id="122358"/>
    <lineage>
        <taxon>Bacteria</taxon>
        <taxon>Bacillati</taxon>
        <taxon>Actinomycetota</taxon>
        <taxon>Actinomycetes</taxon>
        <taxon>Micromonosporales</taxon>
        <taxon>Micromonosporaceae</taxon>
        <taxon>Actinoplanes</taxon>
    </lineage>
</organism>
<name>A0ABM7M2C4_9ACTN</name>
<keyword evidence="3" id="KW-1185">Reference proteome</keyword>
<evidence type="ECO:0000313" key="3">
    <source>
        <dbReference type="Proteomes" id="UP000676967"/>
    </source>
</evidence>
<evidence type="ECO:0000313" key="2">
    <source>
        <dbReference type="EMBL" id="BCJ45708.1"/>
    </source>
</evidence>
<feature type="compositionally biased region" description="Basic and acidic residues" evidence="1">
    <location>
        <begin position="71"/>
        <end position="84"/>
    </location>
</feature>
<proteinExistence type="predicted"/>
<feature type="region of interest" description="Disordered" evidence="1">
    <location>
        <begin position="1"/>
        <end position="37"/>
    </location>
</feature>
<evidence type="ECO:0000256" key="1">
    <source>
        <dbReference type="SAM" id="MobiDB-lite"/>
    </source>
</evidence>
<feature type="region of interest" description="Disordered" evidence="1">
    <location>
        <begin position="64"/>
        <end position="84"/>
    </location>
</feature>
<sequence>MPDPDRPSTASTRRSPADGPRPAAHATTRPAATVGHESPFPRLSWLIVLIFARRTSEQYRAVVAAESQAPHNEKGDIRGNRKGK</sequence>
<dbReference type="Proteomes" id="UP000676967">
    <property type="component" value="Chromosome"/>
</dbReference>
<feature type="compositionally biased region" description="Low complexity" evidence="1">
    <location>
        <begin position="20"/>
        <end position="33"/>
    </location>
</feature>
<dbReference type="EMBL" id="AP023356">
    <property type="protein sequence ID" value="BCJ45708.1"/>
    <property type="molecule type" value="Genomic_DNA"/>
</dbReference>
<reference evidence="2 3" key="1">
    <citation type="submission" date="2020-08" db="EMBL/GenBank/DDBJ databases">
        <title>Whole genome shotgun sequence of Actinoplanes ianthinogenes NBRC 13996.</title>
        <authorList>
            <person name="Komaki H."/>
            <person name="Tamura T."/>
        </authorList>
    </citation>
    <scope>NUCLEOTIDE SEQUENCE [LARGE SCALE GENOMIC DNA]</scope>
    <source>
        <strain evidence="2 3">NBRC 13996</strain>
    </source>
</reference>